<dbReference type="EMBL" id="CP064939">
    <property type="protein sequence ID" value="QPH40921.1"/>
    <property type="molecule type" value="Genomic_DNA"/>
</dbReference>
<dbReference type="GO" id="GO:0004065">
    <property type="term" value="F:arylsulfatase activity"/>
    <property type="evidence" value="ECO:0007669"/>
    <property type="project" value="TreeGrafter"/>
</dbReference>
<dbReference type="PANTHER" id="PTHR42693:SF53">
    <property type="entry name" value="ENDO-4-O-SULFATASE"/>
    <property type="match status" value="1"/>
</dbReference>
<dbReference type="PANTHER" id="PTHR42693">
    <property type="entry name" value="ARYLSULFATASE FAMILY MEMBER"/>
    <property type="match status" value="1"/>
</dbReference>
<reference evidence="5 6" key="1">
    <citation type="submission" date="2020-11" db="EMBL/GenBank/DDBJ databases">
        <title>Pedobacter endophytica, an endophytic bacteria isolated form Carex pumila.</title>
        <authorList>
            <person name="Peng Y."/>
            <person name="Jiang L."/>
            <person name="Lee J."/>
        </authorList>
    </citation>
    <scope>NUCLEOTIDE SEQUENCE [LARGE SCALE GENOMIC DNA]</scope>
    <source>
        <strain evidence="5 6">JBR3-12</strain>
    </source>
</reference>
<proteinExistence type="inferred from homology"/>
<evidence type="ECO:0000259" key="4">
    <source>
        <dbReference type="Pfam" id="PF00884"/>
    </source>
</evidence>
<dbReference type="KEGG" id="pex:IZT61_06560"/>
<dbReference type="RefSeq" id="WP_196100373.1">
    <property type="nucleotide sequence ID" value="NZ_CP064939.1"/>
</dbReference>
<feature type="domain" description="Sulfatase N-terminal" evidence="4">
    <location>
        <begin position="29"/>
        <end position="130"/>
    </location>
</feature>
<evidence type="ECO:0000256" key="1">
    <source>
        <dbReference type="ARBA" id="ARBA00008779"/>
    </source>
</evidence>
<dbReference type="Proteomes" id="UP000594759">
    <property type="component" value="Chromosome"/>
</dbReference>
<dbReference type="InterPro" id="IPR050738">
    <property type="entry name" value="Sulfatase"/>
</dbReference>
<dbReference type="Gene3D" id="3.40.720.10">
    <property type="entry name" value="Alkaline Phosphatase, subunit A"/>
    <property type="match status" value="1"/>
</dbReference>
<dbReference type="InterPro" id="IPR017850">
    <property type="entry name" value="Alkaline_phosphatase_core_sf"/>
</dbReference>
<feature type="domain" description="Sulfatase N-terminal" evidence="4">
    <location>
        <begin position="151"/>
        <end position="295"/>
    </location>
</feature>
<keyword evidence="2" id="KW-0378">Hydrolase</keyword>
<accession>A0A7S9L1S8</accession>
<dbReference type="InterPro" id="IPR000917">
    <property type="entry name" value="Sulfatase_N"/>
</dbReference>
<evidence type="ECO:0000313" key="5">
    <source>
        <dbReference type="EMBL" id="QPH40921.1"/>
    </source>
</evidence>
<name>A0A7S9L1S8_9SPHI</name>
<keyword evidence="6" id="KW-1185">Reference proteome</keyword>
<dbReference type="SUPFAM" id="SSF53649">
    <property type="entry name" value="Alkaline phosphatase-like"/>
    <property type="match status" value="1"/>
</dbReference>
<dbReference type="Pfam" id="PF00884">
    <property type="entry name" value="Sulfatase"/>
    <property type="match status" value="2"/>
</dbReference>
<sequence length="489" mass="55281">MKYKKLFVLVFGLFSSQWLFGQKRGVDGPNIVLIIADDIGWGDIGFFGNKDVKTPNIDALGASGLAFKNMYVTTSSCSPSRCSIISGRYPHNTGAPELHDQLPDDQFMFPERLRNMGYYTALSGKNHMGGAVKKAFNLISPGKGPGGEEDWVSILKARPANKPFFLWFAAHDAHRDWQTNDKGVVYDAEKLRVPPMLYNGMETRKDLASYYHEISRLDHYVGNVVGELKRQGILENTYIIFISDNGSPFPRNKVRLYDSGVKSPFIVKGPGVKVGETEGLLSAIDIAPTILEIVGLKKDERIQGTSFLSLLNGKQHSTRDFIFTEHNWHVFQGYERMVRYKNWVYIRNGFPERRAMAGESSKLFPAGKELWEKHEQGLTKKNQEDIFLMPRPAEELFNVAEDPLEFTNVATVAGNKKMLSYLREAVDRWIMETGDSKPKNPTRDRDDIDGKKLPGEWLKGERPGEANKASRMNRPGPVLKKDIKMKEPV</sequence>
<evidence type="ECO:0000313" key="6">
    <source>
        <dbReference type="Proteomes" id="UP000594759"/>
    </source>
</evidence>
<comment type="similarity">
    <text evidence="1">Belongs to the sulfatase family.</text>
</comment>
<gene>
    <name evidence="5" type="ORF">IZT61_06560</name>
</gene>
<feature type="compositionally biased region" description="Basic and acidic residues" evidence="3">
    <location>
        <begin position="479"/>
        <end position="489"/>
    </location>
</feature>
<feature type="compositionally biased region" description="Basic and acidic residues" evidence="3">
    <location>
        <begin position="432"/>
        <end position="465"/>
    </location>
</feature>
<protein>
    <submittedName>
        <fullName evidence="5">Sulfatase</fullName>
    </submittedName>
</protein>
<evidence type="ECO:0000256" key="3">
    <source>
        <dbReference type="SAM" id="MobiDB-lite"/>
    </source>
</evidence>
<dbReference type="CDD" id="cd16027">
    <property type="entry name" value="SGSH"/>
    <property type="match status" value="1"/>
</dbReference>
<organism evidence="5 6">
    <name type="scientific">Pedobacter endophyticus</name>
    <dbReference type="NCBI Taxonomy" id="2789740"/>
    <lineage>
        <taxon>Bacteria</taxon>
        <taxon>Pseudomonadati</taxon>
        <taxon>Bacteroidota</taxon>
        <taxon>Sphingobacteriia</taxon>
        <taxon>Sphingobacteriales</taxon>
        <taxon>Sphingobacteriaceae</taxon>
        <taxon>Pedobacter</taxon>
    </lineage>
</organism>
<evidence type="ECO:0000256" key="2">
    <source>
        <dbReference type="ARBA" id="ARBA00022801"/>
    </source>
</evidence>
<dbReference type="AlphaFoldDB" id="A0A7S9L1S8"/>
<feature type="region of interest" description="Disordered" evidence="3">
    <location>
        <begin position="432"/>
        <end position="489"/>
    </location>
</feature>